<keyword evidence="3" id="KW-1185">Reference proteome</keyword>
<organism evidence="2 3">
    <name type="scientific">Iris pallida</name>
    <name type="common">Sweet iris</name>
    <dbReference type="NCBI Taxonomy" id="29817"/>
    <lineage>
        <taxon>Eukaryota</taxon>
        <taxon>Viridiplantae</taxon>
        <taxon>Streptophyta</taxon>
        <taxon>Embryophyta</taxon>
        <taxon>Tracheophyta</taxon>
        <taxon>Spermatophyta</taxon>
        <taxon>Magnoliopsida</taxon>
        <taxon>Liliopsida</taxon>
        <taxon>Asparagales</taxon>
        <taxon>Iridaceae</taxon>
        <taxon>Iridoideae</taxon>
        <taxon>Irideae</taxon>
        <taxon>Iris</taxon>
    </lineage>
</organism>
<reference evidence="2" key="1">
    <citation type="journal article" date="2023" name="GigaByte">
        <title>Genome assembly of the bearded iris, Iris pallida Lam.</title>
        <authorList>
            <person name="Bruccoleri R.E."/>
            <person name="Oakeley E.J."/>
            <person name="Faust A.M.E."/>
            <person name="Altorfer M."/>
            <person name="Dessus-Babus S."/>
            <person name="Burckhardt D."/>
            <person name="Oertli M."/>
            <person name="Naumann U."/>
            <person name="Petersen F."/>
            <person name="Wong J."/>
        </authorList>
    </citation>
    <scope>NUCLEOTIDE SEQUENCE</scope>
    <source>
        <strain evidence="2">GSM-AAB239-AS_SAM_17_03QT</strain>
    </source>
</reference>
<reference evidence="2" key="2">
    <citation type="submission" date="2023-04" db="EMBL/GenBank/DDBJ databases">
        <authorList>
            <person name="Bruccoleri R.E."/>
            <person name="Oakeley E.J."/>
            <person name="Faust A.-M."/>
            <person name="Dessus-Babus S."/>
            <person name="Altorfer M."/>
            <person name="Burckhardt D."/>
            <person name="Oertli M."/>
            <person name="Naumann U."/>
            <person name="Petersen F."/>
            <person name="Wong J."/>
        </authorList>
    </citation>
    <scope>NUCLEOTIDE SEQUENCE</scope>
    <source>
        <strain evidence="2">GSM-AAB239-AS_SAM_17_03QT</strain>
        <tissue evidence="2">Leaf</tissue>
    </source>
</reference>
<sequence>MRFRCVSKAWNSLISELGRRHRDRLPPAMVGYIQQYNDTTKFTGNDRRSCYSSRRSRLSRTRLQLHATLLRTGEQKDCQRLQRTGAMSPQHPATRALRTLPLRTLPLRTLPHRLQPSHQEMEEAPRNE</sequence>
<dbReference type="EMBL" id="JANAVB010000194">
    <property type="protein sequence ID" value="KAJ6854299.1"/>
    <property type="molecule type" value="Genomic_DNA"/>
</dbReference>
<comment type="caution">
    <text evidence="2">The sequence shown here is derived from an EMBL/GenBank/DDBJ whole genome shotgun (WGS) entry which is preliminary data.</text>
</comment>
<dbReference type="Proteomes" id="UP001140949">
    <property type="component" value="Unassembled WGS sequence"/>
</dbReference>
<proteinExistence type="predicted"/>
<dbReference type="AlphaFoldDB" id="A0AAX6IM33"/>
<evidence type="ECO:0000313" key="3">
    <source>
        <dbReference type="Proteomes" id="UP001140949"/>
    </source>
</evidence>
<feature type="region of interest" description="Disordered" evidence="1">
    <location>
        <begin position="83"/>
        <end position="102"/>
    </location>
</feature>
<protein>
    <submittedName>
        <fullName evidence="2">F-box protein-like</fullName>
    </submittedName>
</protein>
<evidence type="ECO:0000313" key="2">
    <source>
        <dbReference type="EMBL" id="KAJ6854299.1"/>
    </source>
</evidence>
<feature type="compositionally biased region" description="Low complexity" evidence="1">
    <location>
        <begin position="92"/>
        <end position="102"/>
    </location>
</feature>
<name>A0AAX6IM33_IRIPA</name>
<gene>
    <name evidence="2" type="ORF">M6B38_102340</name>
</gene>
<accession>A0AAX6IM33</accession>
<evidence type="ECO:0000256" key="1">
    <source>
        <dbReference type="SAM" id="MobiDB-lite"/>
    </source>
</evidence>